<evidence type="ECO:0008006" key="3">
    <source>
        <dbReference type="Google" id="ProtNLM"/>
    </source>
</evidence>
<accession>A0A7S2UTJ7</accession>
<feature type="transmembrane region" description="Helical" evidence="1">
    <location>
        <begin position="30"/>
        <end position="50"/>
    </location>
</feature>
<dbReference type="PANTHER" id="PTHR31303:SF1">
    <property type="entry name" value="CTP-DEPENDENT DIACYLGLYCEROL KINASE 1"/>
    <property type="match status" value="1"/>
</dbReference>
<gene>
    <name evidence="2" type="ORF">ASEP1449_LOCUS19758</name>
</gene>
<dbReference type="PANTHER" id="PTHR31303">
    <property type="entry name" value="CTP-DEPENDENT DIACYLGLYCEROL KINASE 1"/>
    <property type="match status" value="1"/>
</dbReference>
<proteinExistence type="predicted"/>
<feature type="transmembrane region" description="Helical" evidence="1">
    <location>
        <begin position="183"/>
        <end position="203"/>
    </location>
</feature>
<dbReference type="InterPro" id="IPR037997">
    <property type="entry name" value="Dgk1-like"/>
</dbReference>
<keyword evidence="1" id="KW-1133">Transmembrane helix</keyword>
<reference evidence="2" key="1">
    <citation type="submission" date="2021-01" db="EMBL/GenBank/DDBJ databases">
        <authorList>
            <person name="Corre E."/>
            <person name="Pelletier E."/>
            <person name="Niang G."/>
            <person name="Scheremetjew M."/>
            <person name="Finn R."/>
            <person name="Kale V."/>
            <person name="Holt S."/>
            <person name="Cochrane G."/>
            <person name="Meng A."/>
            <person name="Brown T."/>
            <person name="Cohen L."/>
        </authorList>
    </citation>
    <scope>NUCLEOTIDE SEQUENCE</scope>
    <source>
        <strain evidence="2">CCMP2084</strain>
    </source>
</reference>
<protein>
    <recommendedName>
        <fullName evidence="3">Dolichol kinase</fullName>
    </recommendedName>
</protein>
<dbReference type="EMBL" id="HBHQ01029123">
    <property type="protein sequence ID" value="CAD9827923.1"/>
    <property type="molecule type" value="Transcribed_RNA"/>
</dbReference>
<feature type="transmembrane region" description="Helical" evidence="1">
    <location>
        <begin position="83"/>
        <end position="104"/>
    </location>
</feature>
<evidence type="ECO:0000256" key="1">
    <source>
        <dbReference type="SAM" id="Phobius"/>
    </source>
</evidence>
<feature type="transmembrane region" description="Helical" evidence="1">
    <location>
        <begin position="125"/>
        <end position="144"/>
    </location>
</feature>
<keyword evidence="1" id="KW-0812">Transmembrane</keyword>
<evidence type="ECO:0000313" key="2">
    <source>
        <dbReference type="EMBL" id="CAD9827923.1"/>
    </source>
</evidence>
<dbReference type="Pfam" id="PF01148">
    <property type="entry name" value="CTP_transf_1"/>
    <property type="match status" value="1"/>
</dbReference>
<feature type="transmembrane region" description="Helical" evidence="1">
    <location>
        <begin position="150"/>
        <end position="171"/>
    </location>
</feature>
<dbReference type="AlphaFoldDB" id="A0A7S2UTJ7"/>
<organism evidence="2">
    <name type="scientific">Attheya septentrionalis</name>
    <dbReference type="NCBI Taxonomy" id="420275"/>
    <lineage>
        <taxon>Eukaryota</taxon>
        <taxon>Sar</taxon>
        <taxon>Stramenopiles</taxon>
        <taxon>Ochrophyta</taxon>
        <taxon>Bacillariophyta</taxon>
        <taxon>Coscinodiscophyceae</taxon>
        <taxon>Chaetocerotophycidae</taxon>
        <taxon>Chaetocerotales</taxon>
        <taxon>Attheyaceae</taxon>
        <taxon>Attheya</taxon>
    </lineage>
</organism>
<dbReference type="GO" id="GO:0004143">
    <property type="term" value="F:ATP-dependent diacylglycerol kinase activity"/>
    <property type="evidence" value="ECO:0007669"/>
    <property type="project" value="InterPro"/>
</dbReference>
<name>A0A7S2UTJ7_9STRA</name>
<sequence>MSYTATATATATATLAHRLGIEVSPLTNNIAAALLTVVYVQVVLGAGGVIQARLGADVSRKFIHVMASSWLVFWPLFDTMHWSWRLNILVPAVMSLKLFYKGAILRDANDEDVRTMSRSSSPSELLYGPLQFTIIMNWLGLFHFMSEEAAIIMAALGMGDGIAPLIGKYYGKHSYRMPLSSKKTLEGSIGGVFLGTIGGVYFFSYMLGIPVLTLQAILTLATIAMVVEGTSFNNCDNILLPVAMLYSLKYVKDMFV</sequence>
<keyword evidence="1" id="KW-0472">Membrane</keyword>